<sequence>MYPPPPPPVLSRGRHIIFRFFYLFLQPKLFLPVISKK</sequence>
<organism evidence="2 3">
    <name type="scientific">Treponema pedis str. T A4</name>
    <dbReference type="NCBI Taxonomy" id="1291379"/>
    <lineage>
        <taxon>Bacteria</taxon>
        <taxon>Pseudomonadati</taxon>
        <taxon>Spirochaetota</taxon>
        <taxon>Spirochaetia</taxon>
        <taxon>Spirochaetales</taxon>
        <taxon>Treponemataceae</taxon>
        <taxon>Treponema</taxon>
    </lineage>
</organism>
<dbReference type="EMBL" id="CP004120">
    <property type="protein sequence ID" value="AGT42836.1"/>
    <property type="molecule type" value="Genomic_DNA"/>
</dbReference>
<accession>S6A2N6</accession>
<evidence type="ECO:0000313" key="3">
    <source>
        <dbReference type="Proteomes" id="UP000015620"/>
    </source>
</evidence>
<proteinExistence type="predicted"/>
<dbReference type="STRING" id="1291379.TPE_0340"/>
<protein>
    <submittedName>
        <fullName evidence="2">Uncharacterized protein</fullName>
    </submittedName>
</protein>
<dbReference type="Proteomes" id="UP000015620">
    <property type="component" value="Chromosome"/>
</dbReference>
<dbReference type="HOGENOM" id="CLU_3349911_0_0_12"/>
<keyword evidence="1" id="KW-1133">Transmembrane helix</keyword>
<keyword evidence="1" id="KW-0472">Membrane</keyword>
<name>S6A2N6_9SPIR</name>
<dbReference type="KEGG" id="tped:TPE_0340"/>
<dbReference type="AlphaFoldDB" id="S6A2N6"/>
<dbReference type="PATRIC" id="fig|1291379.3.peg.339"/>
<gene>
    <name evidence="2" type="ORF">TPE_0340</name>
</gene>
<evidence type="ECO:0000256" key="1">
    <source>
        <dbReference type="SAM" id="Phobius"/>
    </source>
</evidence>
<keyword evidence="1" id="KW-0812">Transmembrane</keyword>
<evidence type="ECO:0000313" key="2">
    <source>
        <dbReference type="EMBL" id="AGT42836.1"/>
    </source>
</evidence>
<feature type="transmembrane region" description="Helical" evidence="1">
    <location>
        <begin position="16"/>
        <end position="34"/>
    </location>
</feature>
<keyword evidence="3" id="KW-1185">Reference proteome</keyword>
<reference evidence="2 3" key="1">
    <citation type="journal article" date="2013" name="PLoS ONE">
        <title>Genome-Wide Relatedness of Treponema pedis, from Gingiva and Necrotic Skin Lesions of Pigs, with the Human Oral Pathogen Treponema denticola.</title>
        <authorList>
            <person name="Svartstrom O."/>
            <person name="Mushtaq M."/>
            <person name="Pringle M."/>
            <person name="Segerman B."/>
        </authorList>
    </citation>
    <scope>NUCLEOTIDE SEQUENCE [LARGE SCALE GENOMIC DNA]</scope>
    <source>
        <strain evidence="2">T A4</strain>
    </source>
</reference>